<dbReference type="InterPro" id="IPR014284">
    <property type="entry name" value="RNA_pol_sigma-70_dom"/>
</dbReference>
<accession>A0ABX6K276</accession>
<name>A0ABX6K276_9MICO</name>
<keyword evidence="3" id="KW-0731">Sigma factor</keyword>
<dbReference type="Pfam" id="PF08281">
    <property type="entry name" value="Sigma70_r4_2"/>
    <property type="match status" value="1"/>
</dbReference>
<evidence type="ECO:0000313" key="8">
    <source>
        <dbReference type="Proteomes" id="UP000503441"/>
    </source>
</evidence>
<dbReference type="Proteomes" id="UP000503441">
    <property type="component" value="Chromosome"/>
</dbReference>
<evidence type="ECO:0000259" key="6">
    <source>
        <dbReference type="Pfam" id="PF08281"/>
    </source>
</evidence>
<evidence type="ECO:0000313" key="7">
    <source>
        <dbReference type="EMBL" id="QIM19372.1"/>
    </source>
</evidence>
<dbReference type="NCBIfam" id="TIGR02937">
    <property type="entry name" value="sigma70-ECF"/>
    <property type="match status" value="1"/>
</dbReference>
<evidence type="ECO:0000259" key="5">
    <source>
        <dbReference type="Pfam" id="PF04542"/>
    </source>
</evidence>
<keyword evidence="4" id="KW-0804">Transcription</keyword>
<reference evidence="7 8" key="1">
    <citation type="submission" date="2020-03" db="EMBL/GenBank/DDBJ databases">
        <title>Leucobacter sp. nov., isolated from beetles.</title>
        <authorList>
            <person name="Hyun D.-W."/>
            <person name="Bae J.-W."/>
        </authorList>
    </citation>
    <scope>NUCLEOTIDE SEQUENCE [LARGE SCALE GENOMIC DNA]</scope>
    <source>
        <strain evidence="7 8">HDW9A</strain>
    </source>
</reference>
<feature type="domain" description="RNA polymerase sigma factor 70 region 4 type 2" evidence="6">
    <location>
        <begin position="130"/>
        <end position="176"/>
    </location>
</feature>
<dbReference type="InterPro" id="IPR036388">
    <property type="entry name" value="WH-like_DNA-bd_sf"/>
</dbReference>
<evidence type="ECO:0000256" key="1">
    <source>
        <dbReference type="ARBA" id="ARBA00010641"/>
    </source>
</evidence>
<dbReference type="InterPro" id="IPR013249">
    <property type="entry name" value="RNA_pol_sigma70_r4_t2"/>
</dbReference>
<dbReference type="Gene3D" id="1.10.1740.10">
    <property type="match status" value="1"/>
</dbReference>
<dbReference type="Gene3D" id="1.10.10.10">
    <property type="entry name" value="Winged helix-like DNA-binding domain superfamily/Winged helix DNA-binding domain"/>
    <property type="match status" value="1"/>
</dbReference>
<comment type="similarity">
    <text evidence="1">Belongs to the sigma-70 factor family. ECF subfamily.</text>
</comment>
<keyword evidence="2" id="KW-0805">Transcription regulation</keyword>
<dbReference type="InterPro" id="IPR007627">
    <property type="entry name" value="RNA_pol_sigma70_r2"/>
</dbReference>
<feature type="domain" description="RNA polymerase sigma-70 region 2" evidence="5">
    <location>
        <begin position="22"/>
        <end position="88"/>
    </location>
</feature>
<dbReference type="PANTHER" id="PTHR43133:SF25">
    <property type="entry name" value="RNA POLYMERASE SIGMA FACTOR RFAY-RELATED"/>
    <property type="match status" value="1"/>
</dbReference>
<dbReference type="EMBL" id="CP049933">
    <property type="protein sequence ID" value="QIM19372.1"/>
    <property type="molecule type" value="Genomic_DNA"/>
</dbReference>
<dbReference type="SUPFAM" id="SSF88946">
    <property type="entry name" value="Sigma2 domain of RNA polymerase sigma factors"/>
    <property type="match status" value="1"/>
</dbReference>
<dbReference type="InterPro" id="IPR013324">
    <property type="entry name" value="RNA_pol_sigma_r3/r4-like"/>
</dbReference>
<organism evidence="7 8">
    <name type="scientific">Leucobacter coleopterorum</name>
    <dbReference type="NCBI Taxonomy" id="2714933"/>
    <lineage>
        <taxon>Bacteria</taxon>
        <taxon>Bacillati</taxon>
        <taxon>Actinomycetota</taxon>
        <taxon>Actinomycetes</taxon>
        <taxon>Micrococcales</taxon>
        <taxon>Microbacteriaceae</taxon>
        <taxon>Leucobacter</taxon>
    </lineage>
</organism>
<dbReference type="InterPro" id="IPR039425">
    <property type="entry name" value="RNA_pol_sigma-70-like"/>
</dbReference>
<dbReference type="InterPro" id="IPR013325">
    <property type="entry name" value="RNA_pol_sigma_r2"/>
</dbReference>
<gene>
    <name evidence="7" type="ORF">G7066_13735</name>
</gene>
<dbReference type="SUPFAM" id="SSF88659">
    <property type="entry name" value="Sigma3 and sigma4 domains of RNA polymerase sigma factors"/>
    <property type="match status" value="1"/>
</dbReference>
<dbReference type="Pfam" id="PF04542">
    <property type="entry name" value="Sigma70_r2"/>
    <property type="match status" value="1"/>
</dbReference>
<evidence type="ECO:0000256" key="2">
    <source>
        <dbReference type="ARBA" id="ARBA00023015"/>
    </source>
</evidence>
<keyword evidence="8" id="KW-1185">Reference proteome</keyword>
<proteinExistence type="inferred from homology"/>
<dbReference type="RefSeq" id="WP_166331614.1">
    <property type="nucleotide sequence ID" value="NZ_CP049933.1"/>
</dbReference>
<evidence type="ECO:0000256" key="4">
    <source>
        <dbReference type="ARBA" id="ARBA00023163"/>
    </source>
</evidence>
<evidence type="ECO:0000256" key="3">
    <source>
        <dbReference type="ARBA" id="ARBA00023082"/>
    </source>
</evidence>
<dbReference type="PANTHER" id="PTHR43133">
    <property type="entry name" value="RNA POLYMERASE ECF-TYPE SIGMA FACTO"/>
    <property type="match status" value="1"/>
</dbReference>
<protein>
    <submittedName>
        <fullName evidence="7">RNA polymerase sigma factor</fullName>
    </submittedName>
</protein>
<sequence>MSTDSSVITRSLQEPSAFGEIFHRHAPRLYRYVSRRAGPSVADDVISETFMVAFERRASFDLSRDDATPWLFGIATNLMHRHRVAEARTLRMLEESAGDTDADAEDSSERGDPALILAEREEFRETARNIRLLSVKDRDTLLLYAWEGLSYDEIALALEVPVGTVRSRLNRARRALRVTPAPEEGSHERLQYTQNLA</sequence>